<accession>A0A426XD04</accession>
<gene>
    <name evidence="1" type="ORF">B296_00037574</name>
</gene>
<sequence length="190" mass="20961">MWETYNIRIEFKLMSGREHDAASSGLGSSPDLHRCLALLTLPLQPSAIALPSHVAIAPFLDCCCLSSLPLTSAIPAHAALPFLLFFITAGQPQPQLPPFAVPAPSFLYHCSRLTSFSAAPSSTTEATSVPPLFSSRHHYLLSCCCCPRCRSRFQMHPCFALLLNRYCQPLFSTSNNISHSPWYPPTTRHF</sequence>
<dbReference type="Proteomes" id="UP000287651">
    <property type="component" value="Unassembled WGS sequence"/>
</dbReference>
<evidence type="ECO:0000313" key="1">
    <source>
        <dbReference type="EMBL" id="RRT37320.1"/>
    </source>
</evidence>
<comment type="caution">
    <text evidence="1">The sequence shown here is derived from an EMBL/GenBank/DDBJ whole genome shotgun (WGS) entry which is preliminary data.</text>
</comment>
<protein>
    <submittedName>
        <fullName evidence="1">Uncharacterized protein</fullName>
    </submittedName>
</protein>
<dbReference type="AlphaFoldDB" id="A0A426XD04"/>
<name>A0A426XD04_ENSVE</name>
<reference evidence="1 2" key="1">
    <citation type="journal article" date="2014" name="Agronomy (Basel)">
        <title>A Draft Genome Sequence for Ensete ventricosum, the Drought-Tolerant Tree Against Hunger.</title>
        <authorList>
            <person name="Harrison J."/>
            <person name="Moore K.A."/>
            <person name="Paszkiewicz K."/>
            <person name="Jones T."/>
            <person name="Grant M."/>
            <person name="Ambacheew D."/>
            <person name="Muzemil S."/>
            <person name="Studholme D.J."/>
        </authorList>
    </citation>
    <scope>NUCLEOTIDE SEQUENCE [LARGE SCALE GENOMIC DNA]</scope>
</reference>
<evidence type="ECO:0000313" key="2">
    <source>
        <dbReference type="Proteomes" id="UP000287651"/>
    </source>
</evidence>
<organism evidence="1 2">
    <name type="scientific">Ensete ventricosum</name>
    <name type="common">Abyssinian banana</name>
    <name type="synonym">Musa ensete</name>
    <dbReference type="NCBI Taxonomy" id="4639"/>
    <lineage>
        <taxon>Eukaryota</taxon>
        <taxon>Viridiplantae</taxon>
        <taxon>Streptophyta</taxon>
        <taxon>Embryophyta</taxon>
        <taxon>Tracheophyta</taxon>
        <taxon>Spermatophyta</taxon>
        <taxon>Magnoliopsida</taxon>
        <taxon>Liliopsida</taxon>
        <taxon>Zingiberales</taxon>
        <taxon>Musaceae</taxon>
        <taxon>Ensete</taxon>
    </lineage>
</organism>
<proteinExistence type="predicted"/>
<dbReference type="EMBL" id="AMZH03022431">
    <property type="protein sequence ID" value="RRT37320.1"/>
    <property type="molecule type" value="Genomic_DNA"/>
</dbReference>